<dbReference type="AlphaFoldDB" id="X1AHU4"/>
<gene>
    <name evidence="1" type="ORF">S01H4_28021</name>
</gene>
<proteinExistence type="predicted"/>
<sequence>QAEKYNKTTFAQGKRKKVVCSIQNLIKDDDD</sequence>
<accession>X1AHU4</accession>
<reference evidence="1" key="1">
    <citation type="journal article" date="2014" name="Front. Microbiol.">
        <title>High frequency of phylogenetically diverse reductive dehalogenase-homologous genes in deep subseafloor sedimentary metagenomes.</title>
        <authorList>
            <person name="Kawai M."/>
            <person name="Futagami T."/>
            <person name="Toyoda A."/>
            <person name="Takaki Y."/>
            <person name="Nishi S."/>
            <person name="Hori S."/>
            <person name="Arai W."/>
            <person name="Tsubouchi T."/>
            <person name="Morono Y."/>
            <person name="Uchiyama I."/>
            <person name="Ito T."/>
            <person name="Fujiyama A."/>
            <person name="Inagaki F."/>
            <person name="Takami H."/>
        </authorList>
    </citation>
    <scope>NUCLEOTIDE SEQUENCE</scope>
    <source>
        <strain evidence="1">Expedition CK06-06</strain>
    </source>
</reference>
<organism evidence="1">
    <name type="scientific">marine sediment metagenome</name>
    <dbReference type="NCBI Taxonomy" id="412755"/>
    <lineage>
        <taxon>unclassified sequences</taxon>
        <taxon>metagenomes</taxon>
        <taxon>ecological metagenomes</taxon>
    </lineage>
</organism>
<dbReference type="EMBL" id="BART01013822">
    <property type="protein sequence ID" value="GAG81569.1"/>
    <property type="molecule type" value="Genomic_DNA"/>
</dbReference>
<comment type="caution">
    <text evidence="1">The sequence shown here is derived from an EMBL/GenBank/DDBJ whole genome shotgun (WGS) entry which is preliminary data.</text>
</comment>
<feature type="non-terminal residue" evidence="1">
    <location>
        <position position="1"/>
    </location>
</feature>
<name>X1AHU4_9ZZZZ</name>
<protein>
    <submittedName>
        <fullName evidence="1">Uncharacterized protein</fullName>
    </submittedName>
</protein>
<evidence type="ECO:0000313" key="1">
    <source>
        <dbReference type="EMBL" id="GAG81569.1"/>
    </source>
</evidence>